<dbReference type="InterPro" id="IPR024194">
    <property type="entry name" value="Ac/AlaTfrase_AlgI/DltB"/>
</dbReference>
<feature type="transmembrane region" description="Helical" evidence="14">
    <location>
        <begin position="145"/>
        <end position="164"/>
    </location>
</feature>
<evidence type="ECO:0000256" key="10">
    <source>
        <dbReference type="ARBA" id="ARBA00023136"/>
    </source>
</evidence>
<dbReference type="InterPro" id="IPR004299">
    <property type="entry name" value="MBOAT_fam"/>
</dbReference>
<keyword evidence="5 13" id="KW-1003">Cell membrane</keyword>
<sequence length="473" mass="52117">MLFASLPFFLGFLPLVLIATFAMRNLSGPRGALAILVLGSLVFYGWYHPPFVVLLLGSVAVNFLLAKRIAAAPSRLMTGMGVALNLGLLAWYKYAGFFDEIAQVLAGSGLGLPDVILPLGISFFTFQQIAYLVDIHQGKTKPGDVLEYLFFIAFFPQLIAGPIVHHKDMIPQLSQPRFAQFRAEDIAGGIVLFSIGLAKKILIADTLGHGADEMFLAQSLGVDLSLTEAWLGMLCYTFQIYFDFSGYADMALGLGLLFGLKLPVNFNSPYKSTDIIEFWRRWHITLSTFLRDYLYLPLGGNRQGNLRRYRNLWIVMLLGGLWHGAGWQFVIWGGLHGAFLTVAHAWRANQMPKLPVVVSFGLTFIAVLMAWVFFRAENFAQAQAVLSALFGATDVHSLSVVVFADLNPLLESLALAALIAFFAPNSSEITRKLTAQPTLAKGPNWYAISGLLAALSLSHLYANGSHAFIYFQF</sequence>
<keyword evidence="16" id="KW-1185">Reference proteome</keyword>
<dbReference type="PIRSF" id="PIRSF016636">
    <property type="entry name" value="AlgI_DltB"/>
    <property type="match status" value="1"/>
</dbReference>
<evidence type="ECO:0000256" key="9">
    <source>
        <dbReference type="ARBA" id="ARBA00022989"/>
    </source>
</evidence>
<dbReference type="InterPro" id="IPR051085">
    <property type="entry name" value="MB_O-acyltransferase"/>
</dbReference>
<protein>
    <recommendedName>
        <fullName evidence="4">Probable alginate O-acetylase AlgI</fullName>
    </recommendedName>
    <alternativeName>
        <fullName evidence="12">Alginate biosynthesis protein AlgI</fullName>
    </alternativeName>
</protein>
<feature type="transmembrane region" description="Helical" evidence="14">
    <location>
        <begin position="240"/>
        <end position="260"/>
    </location>
</feature>
<keyword evidence="10 13" id="KW-0472">Membrane</keyword>
<keyword evidence="7 14" id="KW-0812">Transmembrane</keyword>
<comment type="subcellular location">
    <subcellularLocation>
        <location evidence="1">Cell membrane</location>
        <topology evidence="1">Multi-pass membrane protein</topology>
    </subcellularLocation>
</comment>
<dbReference type="Proteomes" id="UP000444174">
    <property type="component" value="Unassembled WGS sequence"/>
</dbReference>
<comment type="pathway">
    <text evidence="2">Glycan biosynthesis; alginate biosynthesis.</text>
</comment>
<evidence type="ECO:0000256" key="3">
    <source>
        <dbReference type="ARBA" id="ARBA00010323"/>
    </source>
</evidence>
<feature type="transmembrane region" description="Helical" evidence="14">
    <location>
        <begin position="354"/>
        <end position="374"/>
    </location>
</feature>
<dbReference type="PANTHER" id="PTHR13285:SF23">
    <property type="entry name" value="TEICHOIC ACID D-ALANYLTRANSFERASE"/>
    <property type="match status" value="1"/>
</dbReference>
<evidence type="ECO:0000256" key="7">
    <source>
        <dbReference type="ARBA" id="ARBA00022692"/>
    </source>
</evidence>
<evidence type="ECO:0000256" key="8">
    <source>
        <dbReference type="ARBA" id="ARBA00022841"/>
    </source>
</evidence>
<comment type="caution">
    <text evidence="15">The sequence shown here is derived from an EMBL/GenBank/DDBJ whole genome shotgun (WGS) entry which is preliminary data.</text>
</comment>
<evidence type="ECO:0000256" key="6">
    <source>
        <dbReference type="ARBA" id="ARBA00022679"/>
    </source>
</evidence>
<dbReference type="InterPro" id="IPR028362">
    <property type="entry name" value="AlgI"/>
</dbReference>
<evidence type="ECO:0000256" key="12">
    <source>
        <dbReference type="ARBA" id="ARBA00031030"/>
    </source>
</evidence>
<keyword evidence="6 13" id="KW-0808">Transferase</keyword>
<evidence type="ECO:0000256" key="4">
    <source>
        <dbReference type="ARBA" id="ARBA00016084"/>
    </source>
</evidence>
<keyword evidence="8" id="KW-0016">Alginate biosynthesis</keyword>
<feature type="transmembrane region" description="Helical" evidence="14">
    <location>
        <begin position="44"/>
        <end position="64"/>
    </location>
</feature>
<keyword evidence="11 13" id="KW-0012">Acyltransferase</keyword>
<dbReference type="PIRSF" id="PIRSF500217">
    <property type="entry name" value="AlgI"/>
    <property type="match status" value="1"/>
</dbReference>
<comment type="similarity">
    <text evidence="3 13">Belongs to the membrane-bound acyltransferase family.</text>
</comment>
<evidence type="ECO:0000256" key="5">
    <source>
        <dbReference type="ARBA" id="ARBA00022475"/>
    </source>
</evidence>
<evidence type="ECO:0000256" key="14">
    <source>
        <dbReference type="SAM" id="Phobius"/>
    </source>
</evidence>
<feature type="transmembrane region" description="Helical" evidence="14">
    <location>
        <begin position="76"/>
        <end position="95"/>
    </location>
</feature>
<dbReference type="RefSeq" id="WP_153216638.1">
    <property type="nucleotide sequence ID" value="NZ_WIBF01000009.1"/>
</dbReference>
<name>A0A843YK74_9RHOB</name>
<proteinExistence type="inferred from homology"/>
<gene>
    <name evidence="15" type="ORF">GFB49_14440</name>
</gene>
<evidence type="ECO:0000256" key="2">
    <source>
        <dbReference type="ARBA" id="ARBA00005182"/>
    </source>
</evidence>
<dbReference type="GO" id="GO:0005886">
    <property type="term" value="C:plasma membrane"/>
    <property type="evidence" value="ECO:0007669"/>
    <property type="project" value="UniProtKB-SubCell"/>
</dbReference>
<dbReference type="GO" id="GO:0016746">
    <property type="term" value="F:acyltransferase activity"/>
    <property type="evidence" value="ECO:0007669"/>
    <property type="project" value="UniProtKB-KW"/>
</dbReference>
<dbReference type="Pfam" id="PF03062">
    <property type="entry name" value="MBOAT"/>
    <property type="match status" value="1"/>
</dbReference>
<evidence type="ECO:0000256" key="11">
    <source>
        <dbReference type="ARBA" id="ARBA00023315"/>
    </source>
</evidence>
<evidence type="ECO:0000313" key="16">
    <source>
        <dbReference type="Proteomes" id="UP000444174"/>
    </source>
</evidence>
<keyword evidence="9 14" id="KW-1133">Transmembrane helix</keyword>
<accession>A0A843YK74</accession>
<evidence type="ECO:0000313" key="15">
    <source>
        <dbReference type="EMBL" id="MQQ09662.1"/>
    </source>
</evidence>
<dbReference type="AlphaFoldDB" id="A0A843YK74"/>
<reference evidence="15 16" key="1">
    <citation type="submission" date="2019-10" db="EMBL/GenBank/DDBJ databases">
        <title>Epibacterium sp. nov., isolated from seawater.</title>
        <authorList>
            <person name="Zhang X."/>
            <person name="Li N."/>
        </authorList>
    </citation>
    <scope>NUCLEOTIDE SEQUENCE [LARGE SCALE GENOMIC DNA]</scope>
    <source>
        <strain evidence="15 16">SM1979</strain>
    </source>
</reference>
<dbReference type="PANTHER" id="PTHR13285">
    <property type="entry name" value="ACYLTRANSFERASE"/>
    <property type="match status" value="1"/>
</dbReference>
<dbReference type="EMBL" id="WIBF01000009">
    <property type="protein sequence ID" value="MQQ09662.1"/>
    <property type="molecule type" value="Genomic_DNA"/>
</dbReference>
<dbReference type="GO" id="GO:0042121">
    <property type="term" value="P:alginic acid biosynthetic process"/>
    <property type="evidence" value="ECO:0007669"/>
    <property type="project" value="UniProtKB-KW"/>
</dbReference>
<feature type="transmembrane region" description="Helical" evidence="14">
    <location>
        <begin position="312"/>
        <end position="334"/>
    </location>
</feature>
<evidence type="ECO:0000256" key="13">
    <source>
        <dbReference type="PIRNR" id="PIRNR016636"/>
    </source>
</evidence>
<evidence type="ECO:0000256" key="1">
    <source>
        <dbReference type="ARBA" id="ARBA00004651"/>
    </source>
</evidence>
<organism evidence="15 16">
    <name type="scientific">Tritonibacter litoralis</name>
    <dbReference type="NCBI Taxonomy" id="2662264"/>
    <lineage>
        <taxon>Bacteria</taxon>
        <taxon>Pseudomonadati</taxon>
        <taxon>Pseudomonadota</taxon>
        <taxon>Alphaproteobacteria</taxon>
        <taxon>Rhodobacterales</taxon>
        <taxon>Paracoccaceae</taxon>
        <taxon>Tritonibacter</taxon>
    </lineage>
</organism>